<feature type="disulfide bond" evidence="8">
    <location>
        <begin position="124"/>
        <end position="141"/>
    </location>
</feature>
<comment type="caution">
    <text evidence="8">Lacks conserved residue(s) required for the propagation of feature annotation.</text>
</comment>
<accession>A0A6P8IMY6</accession>
<dbReference type="OrthoDB" id="5945340at2759"/>
<evidence type="ECO:0000256" key="3">
    <source>
        <dbReference type="ARBA" id="ARBA00022729"/>
    </source>
</evidence>
<feature type="domain" description="EGF-like" evidence="10">
    <location>
        <begin position="155"/>
        <end position="195"/>
    </location>
</feature>
<protein>
    <submittedName>
        <fullName evidence="12">Uromodulin-like isoform X1</fullName>
    </submittedName>
</protein>
<dbReference type="Gene3D" id="2.10.25.10">
    <property type="entry name" value="Laminin"/>
    <property type="match status" value="2"/>
</dbReference>
<dbReference type="Pfam" id="PF23283">
    <property type="entry name" value="D8C_UMOD"/>
    <property type="match status" value="1"/>
</dbReference>
<keyword evidence="3 9" id="KW-0732">Signal</keyword>
<keyword evidence="2 8" id="KW-0245">EGF-like domain</keyword>
<organism evidence="11 12">
    <name type="scientific">Actinia tenebrosa</name>
    <name type="common">Australian red waratah sea anemone</name>
    <dbReference type="NCBI Taxonomy" id="6105"/>
    <lineage>
        <taxon>Eukaryota</taxon>
        <taxon>Metazoa</taxon>
        <taxon>Cnidaria</taxon>
        <taxon>Anthozoa</taxon>
        <taxon>Hexacorallia</taxon>
        <taxon>Actiniaria</taxon>
        <taxon>Actiniidae</taxon>
        <taxon>Actinia</taxon>
    </lineage>
</organism>
<gene>
    <name evidence="12" type="primary">LOC116302543</name>
</gene>
<dbReference type="PROSITE" id="PS01187">
    <property type="entry name" value="EGF_CA"/>
    <property type="match status" value="1"/>
</dbReference>
<dbReference type="Pfam" id="PF00008">
    <property type="entry name" value="EGF"/>
    <property type="match status" value="1"/>
</dbReference>
<comment type="similarity">
    <text evidence="1">Belongs to the EGF domain peptide family.</text>
</comment>
<keyword evidence="11" id="KW-1185">Reference proteome</keyword>
<sequence length="317" mass="35496">MKTGISLHLFLLLFSPLAAITVPVNYETNCMVSSNQRLDSSANHSLVLLEERLVANQLMCAHWCIRTSLCLSFNLEKDSSQLNKGKRRCEILASNKIQRPDLLEEDIDFDHYSLFGNPCKENPCQHEGVCVPDYSLQDYKCTCKPGYTGKDCQRDINECTGSHGCHPTHGYCVNTVGSYNCYCRSGYVGDGRSCTVRECVHYNTLTERSRNINYGLVGSKCDDTGILRAGDWYRFTGSAGSRMLDRCPTTKCDTAFQGWLSGGQPGYGQVKVSRALCWQGNNICCNWPSTIRVTHCISFIVYELKPVSGCHLRYCGF</sequence>
<dbReference type="KEGG" id="aten:116302543"/>
<evidence type="ECO:0000313" key="11">
    <source>
        <dbReference type="Proteomes" id="UP000515163"/>
    </source>
</evidence>
<keyword evidence="5" id="KW-0106">Calcium</keyword>
<dbReference type="PROSITE" id="PS50026">
    <property type="entry name" value="EGF_3"/>
    <property type="match status" value="2"/>
</dbReference>
<name>A0A6P8IMY6_ACTTE</name>
<dbReference type="GO" id="GO:0005509">
    <property type="term" value="F:calcium ion binding"/>
    <property type="evidence" value="ECO:0007669"/>
    <property type="project" value="InterPro"/>
</dbReference>
<dbReference type="Proteomes" id="UP000515163">
    <property type="component" value="Unplaced"/>
</dbReference>
<dbReference type="PROSITE" id="PS01186">
    <property type="entry name" value="EGF_2"/>
    <property type="match status" value="2"/>
</dbReference>
<dbReference type="FunFam" id="2.10.25.10:FF:000038">
    <property type="entry name" value="Fibrillin 2"/>
    <property type="match status" value="1"/>
</dbReference>
<dbReference type="InterPro" id="IPR057774">
    <property type="entry name" value="D8C_UMOD/GP2/OIT3-like"/>
</dbReference>
<dbReference type="FunFam" id="2.10.25.10:FF:000508">
    <property type="entry name" value="Eyes shut homolog"/>
    <property type="match status" value="1"/>
</dbReference>
<dbReference type="AlphaFoldDB" id="A0A6P8IMY6"/>
<keyword evidence="4" id="KW-0677">Repeat</keyword>
<dbReference type="Pfam" id="PF07645">
    <property type="entry name" value="EGF_CA"/>
    <property type="match status" value="1"/>
</dbReference>
<evidence type="ECO:0000256" key="4">
    <source>
        <dbReference type="ARBA" id="ARBA00022737"/>
    </source>
</evidence>
<dbReference type="PANTHER" id="PTHR12916:SF4">
    <property type="entry name" value="UNINFLATABLE, ISOFORM C"/>
    <property type="match status" value="1"/>
</dbReference>
<dbReference type="InterPro" id="IPR049883">
    <property type="entry name" value="NOTCH1_EGF-like"/>
</dbReference>
<keyword evidence="7" id="KW-0325">Glycoprotein</keyword>
<dbReference type="SUPFAM" id="SSF57196">
    <property type="entry name" value="EGF/Laminin"/>
    <property type="match status" value="2"/>
</dbReference>
<evidence type="ECO:0000256" key="8">
    <source>
        <dbReference type="PROSITE-ProRule" id="PRU00076"/>
    </source>
</evidence>
<dbReference type="GeneID" id="116302543"/>
<evidence type="ECO:0000256" key="6">
    <source>
        <dbReference type="ARBA" id="ARBA00023157"/>
    </source>
</evidence>
<evidence type="ECO:0000256" key="5">
    <source>
        <dbReference type="ARBA" id="ARBA00022837"/>
    </source>
</evidence>
<feature type="chain" id="PRO_5027746956" evidence="9">
    <location>
        <begin position="20"/>
        <end position="317"/>
    </location>
</feature>
<dbReference type="InterPro" id="IPR000742">
    <property type="entry name" value="EGF"/>
</dbReference>
<proteinExistence type="inferred from homology"/>
<evidence type="ECO:0000256" key="1">
    <source>
        <dbReference type="ARBA" id="ARBA00006373"/>
    </source>
</evidence>
<evidence type="ECO:0000256" key="2">
    <source>
        <dbReference type="ARBA" id="ARBA00022536"/>
    </source>
</evidence>
<dbReference type="SMART" id="SM00179">
    <property type="entry name" value="EGF_CA"/>
    <property type="match status" value="2"/>
</dbReference>
<dbReference type="CDD" id="cd00054">
    <property type="entry name" value="EGF_CA"/>
    <property type="match status" value="2"/>
</dbReference>
<keyword evidence="6 8" id="KW-1015">Disulfide bond</keyword>
<dbReference type="InterPro" id="IPR018097">
    <property type="entry name" value="EGF_Ca-bd_CS"/>
</dbReference>
<evidence type="ECO:0000256" key="9">
    <source>
        <dbReference type="SAM" id="SignalP"/>
    </source>
</evidence>
<dbReference type="SMART" id="SM00181">
    <property type="entry name" value="EGF"/>
    <property type="match status" value="2"/>
</dbReference>
<evidence type="ECO:0000313" key="12">
    <source>
        <dbReference type="RefSeq" id="XP_031567728.1"/>
    </source>
</evidence>
<dbReference type="InParanoid" id="A0A6P8IMY6"/>
<evidence type="ECO:0000256" key="7">
    <source>
        <dbReference type="ARBA" id="ARBA00023180"/>
    </source>
</evidence>
<dbReference type="InterPro" id="IPR001881">
    <property type="entry name" value="EGF-like_Ca-bd_dom"/>
</dbReference>
<dbReference type="InterPro" id="IPR000152">
    <property type="entry name" value="EGF-type_Asp/Asn_hydroxyl_site"/>
</dbReference>
<dbReference type="PANTHER" id="PTHR12916">
    <property type="entry name" value="CYTOCHROME C OXIDASE POLYPEPTIDE VIC-2"/>
    <property type="match status" value="1"/>
</dbReference>
<dbReference type="PROSITE" id="PS00010">
    <property type="entry name" value="ASX_HYDROXYL"/>
    <property type="match status" value="1"/>
</dbReference>
<evidence type="ECO:0000259" key="10">
    <source>
        <dbReference type="PROSITE" id="PS50026"/>
    </source>
</evidence>
<dbReference type="RefSeq" id="XP_031567728.1">
    <property type="nucleotide sequence ID" value="XM_031711868.1"/>
</dbReference>
<dbReference type="GO" id="GO:0048589">
    <property type="term" value="P:developmental growth"/>
    <property type="evidence" value="ECO:0007669"/>
    <property type="project" value="UniProtKB-ARBA"/>
</dbReference>
<feature type="domain" description="EGF-like" evidence="10">
    <location>
        <begin position="115"/>
        <end position="153"/>
    </location>
</feature>
<feature type="disulfide bond" evidence="8">
    <location>
        <begin position="143"/>
        <end position="152"/>
    </location>
</feature>
<dbReference type="PROSITE" id="PS00022">
    <property type="entry name" value="EGF_1"/>
    <property type="match status" value="1"/>
</dbReference>
<reference evidence="12" key="1">
    <citation type="submission" date="2025-08" db="UniProtKB">
        <authorList>
            <consortium name="RefSeq"/>
        </authorList>
    </citation>
    <scope>IDENTIFICATION</scope>
    <source>
        <tissue evidence="12">Tentacle</tissue>
    </source>
</reference>
<feature type="signal peptide" evidence="9">
    <location>
        <begin position="1"/>
        <end position="19"/>
    </location>
</feature>